<name>A0ABN1FDU4_9PROT</name>
<evidence type="ECO:0000313" key="1">
    <source>
        <dbReference type="EMBL" id="GAA0588517.1"/>
    </source>
</evidence>
<dbReference type="Proteomes" id="UP001501588">
    <property type="component" value="Unassembled WGS sequence"/>
</dbReference>
<gene>
    <name evidence="1" type="ORF">GCM10009416_28660</name>
</gene>
<sequence length="235" mass="25961">MFRVSALALRFGPEVPWSAHPLNRRELLWPYDLPRCGDGRVIGVTRLYLYIQSISGLPTGCLRAGEPPGAGGPACADTPEGLRAGRGFFVLGLPYDVSIWERPAAAAVNGGEDDRLRRLTIRRQTPLGNEELRAPVPSRPDLDGGYPTYRLPRIGEGAGALGPLLVECDTGRWPDPPQPGRGPASHFCRVTFDAPRVGVRVRYRFPREIYDEPDWQALDLRVREWIAARAASPFP</sequence>
<reference evidence="1 2" key="1">
    <citation type="journal article" date="2019" name="Int. J. Syst. Evol. Microbiol.">
        <title>The Global Catalogue of Microorganisms (GCM) 10K type strain sequencing project: providing services to taxonomists for standard genome sequencing and annotation.</title>
        <authorList>
            <consortium name="The Broad Institute Genomics Platform"/>
            <consortium name="The Broad Institute Genome Sequencing Center for Infectious Disease"/>
            <person name="Wu L."/>
            <person name="Ma J."/>
        </authorList>
    </citation>
    <scope>NUCLEOTIDE SEQUENCE [LARGE SCALE GENOMIC DNA]</scope>
    <source>
        <strain evidence="1 2">JCM 9933</strain>
    </source>
</reference>
<dbReference type="EMBL" id="BAAAFZ010000045">
    <property type="protein sequence ID" value="GAA0588517.1"/>
    <property type="molecule type" value="Genomic_DNA"/>
</dbReference>
<proteinExistence type="predicted"/>
<accession>A0ABN1FDU4</accession>
<keyword evidence="2" id="KW-1185">Reference proteome</keyword>
<protein>
    <submittedName>
        <fullName evidence="1">Uncharacterized protein</fullName>
    </submittedName>
</protein>
<evidence type="ECO:0000313" key="2">
    <source>
        <dbReference type="Proteomes" id="UP001501588"/>
    </source>
</evidence>
<comment type="caution">
    <text evidence="1">The sequence shown here is derived from an EMBL/GenBank/DDBJ whole genome shotgun (WGS) entry which is preliminary data.</text>
</comment>
<organism evidence="1 2">
    <name type="scientific">Craurococcus roseus</name>
    <dbReference type="NCBI Taxonomy" id="77585"/>
    <lineage>
        <taxon>Bacteria</taxon>
        <taxon>Pseudomonadati</taxon>
        <taxon>Pseudomonadota</taxon>
        <taxon>Alphaproteobacteria</taxon>
        <taxon>Acetobacterales</taxon>
        <taxon>Acetobacteraceae</taxon>
        <taxon>Craurococcus</taxon>
    </lineage>
</organism>